<accession>A0ACC1CM38</accession>
<protein>
    <submittedName>
        <fullName evidence="1">Uncharacterized protein</fullName>
    </submittedName>
</protein>
<gene>
    <name evidence="1" type="ORF">K1T71_011727</name>
</gene>
<dbReference type="Proteomes" id="UP000824533">
    <property type="component" value="Linkage Group LG21"/>
</dbReference>
<organism evidence="1 2">
    <name type="scientific">Dendrolimus kikuchii</name>
    <dbReference type="NCBI Taxonomy" id="765133"/>
    <lineage>
        <taxon>Eukaryota</taxon>
        <taxon>Metazoa</taxon>
        <taxon>Ecdysozoa</taxon>
        <taxon>Arthropoda</taxon>
        <taxon>Hexapoda</taxon>
        <taxon>Insecta</taxon>
        <taxon>Pterygota</taxon>
        <taxon>Neoptera</taxon>
        <taxon>Endopterygota</taxon>
        <taxon>Lepidoptera</taxon>
        <taxon>Glossata</taxon>
        <taxon>Ditrysia</taxon>
        <taxon>Bombycoidea</taxon>
        <taxon>Lasiocampidae</taxon>
        <taxon>Dendrolimus</taxon>
    </lineage>
</organism>
<keyword evidence="2" id="KW-1185">Reference proteome</keyword>
<proteinExistence type="predicted"/>
<evidence type="ECO:0000313" key="1">
    <source>
        <dbReference type="EMBL" id="KAJ0172588.1"/>
    </source>
</evidence>
<reference evidence="1 2" key="1">
    <citation type="journal article" date="2021" name="Front. Genet.">
        <title>Chromosome-Level Genome Assembly Reveals Significant Gene Expansion in the Toll and IMD Signaling Pathways of Dendrolimus kikuchii.</title>
        <authorList>
            <person name="Zhou J."/>
            <person name="Wu P."/>
            <person name="Xiong Z."/>
            <person name="Liu N."/>
            <person name="Zhao N."/>
            <person name="Ji M."/>
            <person name="Qiu Y."/>
            <person name="Yang B."/>
        </authorList>
    </citation>
    <scope>NUCLEOTIDE SEQUENCE [LARGE SCALE GENOMIC DNA]</scope>
    <source>
        <strain evidence="1">Ann1</strain>
    </source>
</reference>
<name>A0ACC1CM38_9NEOP</name>
<evidence type="ECO:0000313" key="2">
    <source>
        <dbReference type="Proteomes" id="UP000824533"/>
    </source>
</evidence>
<dbReference type="EMBL" id="CM034407">
    <property type="protein sequence ID" value="KAJ0172588.1"/>
    <property type="molecule type" value="Genomic_DNA"/>
</dbReference>
<comment type="caution">
    <text evidence="1">The sequence shown here is derived from an EMBL/GenBank/DDBJ whole genome shotgun (WGS) entry which is preliminary data.</text>
</comment>
<sequence length="390" mass="44656">MNPISESDSDDDELLLLLLLKTRLMNKNKLCIHKRSRAGEETGEYQRMCIELRSNEDRFFDYFHMSKADFEELHELLSLQMKKYTCWTHITCLRERLAVCLRHLITGDSYLKIGNSFHMRGSTVGNIVARLWTSIAADLGESCDTVRKKWKTVRDGYIKYKNHLKDNEWSDRKTPNYVWASQLSFLDHETLPSNESVYKLCEISQIKSGENVVLINASSIPSNTVIIPDHMTATNPATETVANYSYNPISSPSTSSKPLVRKRKLTEHDVDTMILNFLERKNKQRDHDSVDYLFLSYARTFKKLSLQRQAMLKVELARLFSQAELSDIGITGNCIQPLPQEAPDVSPGHSRMSSASDSSVDTLSDNNAPETVVNKSEMKQEFYDDFTIES</sequence>